<keyword evidence="1" id="KW-0732">Signal</keyword>
<protein>
    <submittedName>
        <fullName evidence="2">Uncharacterized protein</fullName>
    </submittedName>
</protein>
<evidence type="ECO:0000256" key="1">
    <source>
        <dbReference type="SAM" id="SignalP"/>
    </source>
</evidence>
<comment type="caution">
    <text evidence="2">The sequence shown here is derived from an EMBL/GenBank/DDBJ whole genome shotgun (WGS) entry which is preliminary data.</text>
</comment>
<keyword evidence="3" id="KW-1185">Reference proteome</keyword>
<dbReference type="EMBL" id="JAUEDM010000007">
    <property type="protein sequence ID" value="KAK3313970.1"/>
    <property type="molecule type" value="Genomic_DNA"/>
</dbReference>
<gene>
    <name evidence="2" type="ORF">B0H66DRAFT_567496</name>
</gene>
<proteinExistence type="predicted"/>
<dbReference type="PROSITE" id="PS51257">
    <property type="entry name" value="PROKAR_LIPOPROTEIN"/>
    <property type="match status" value="1"/>
</dbReference>
<dbReference type="Proteomes" id="UP001283341">
    <property type="component" value="Unassembled WGS sequence"/>
</dbReference>
<organism evidence="2 3">
    <name type="scientific">Apodospora peruviana</name>
    <dbReference type="NCBI Taxonomy" id="516989"/>
    <lineage>
        <taxon>Eukaryota</taxon>
        <taxon>Fungi</taxon>
        <taxon>Dikarya</taxon>
        <taxon>Ascomycota</taxon>
        <taxon>Pezizomycotina</taxon>
        <taxon>Sordariomycetes</taxon>
        <taxon>Sordariomycetidae</taxon>
        <taxon>Sordariales</taxon>
        <taxon>Lasiosphaeriaceae</taxon>
        <taxon>Apodospora</taxon>
    </lineage>
</organism>
<accession>A0AAE0M039</accession>
<name>A0AAE0M039_9PEZI</name>
<sequence>MKPTTIILAGLGLVAPSLVNAGPATGASCVATCVAAAGVCHTTSAVSGFFTGGVGWLGHGICHGATAACTTVCKAAFFSPTP</sequence>
<evidence type="ECO:0000313" key="2">
    <source>
        <dbReference type="EMBL" id="KAK3313970.1"/>
    </source>
</evidence>
<evidence type="ECO:0000313" key="3">
    <source>
        <dbReference type="Proteomes" id="UP001283341"/>
    </source>
</evidence>
<reference evidence="2" key="2">
    <citation type="submission" date="2023-06" db="EMBL/GenBank/DDBJ databases">
        <authorList>
            <consortium name="Lawrence Berkeley National Laboratory"/>
            <person name="Haridas S."/>
            <person name="Hensen N."/>
            <person name="Bonometti L."/>
            <person name="Westerberg I."/>
            <person name="Brannstrom I.O."/>
            <person name="Guillou S."/>
            <person name="Cros-Aarteil S."/>
            <person name="Calhoun S."/>
            <person name="Kuo A."/>
            <person name="Mondo S."/>
            <person name="Pangilinan J."/>
            <person name="Riley R."/>
            <person name="Labutti K."/>
            <person name="Andreopoulos B."/>
            <person name="Lipzen A."/>
            <person name="Chen C."/>
            <person name="Yanf M."/>
            <person name="Daum C."/>
            <person name="Ng V."/>
            <person name="Clum A."/>
            <person name="Steindorff A."/>
            <person name="Ohm R."/>
            <person name="Martin F."/>
            <person name="Silar P."/>
            <person name="Natvig D."/>
            <person name="Lalanne C."/>
            <person name="Gautier V."/>
            <person name="Ament-Velasquez S.L."/>
            <person name="Kruys A."/>
            <person name="Hutchinson M.I."/>
            <person name="Powell A.J."/>
            <person name="Barry K."/>
            <person name="Miller A.N."/>
            <person name="Grigoriev I.V."/>
            <person name="Debuchy R."/>
            <person name="Gladieux P."/>
            <person name="Thoren M.H."/>
            <person name="Johannesson H."/>
        </authorList>
    </citation>
    <scope>NUCLEOTIDE SEQUENCE</scope>
    <source>
        <strain evidence="2">CBS 118394</strain>
    </source>
</reference>
<dbReference type="AlphaFoldDB" id="A0AAE0M039"/>
<reference evidence="2" key="1">
    <citation type="journal article" date="2023" name="Mol. Phylogenet. Evol.">
        <title>Genome-scale phylogeny and comparative genomics of the fungal order Sordariales.</title>
        <authorList>
            <person name="Hensen N."/>
            <person name="Bonometti L."/>
            <person name="Westerberg I."/>
            <person name="Brannstrom I.O."/>
            <person name="Guillou S."/>
            <person name="Cros-Aarteil S."/>
            <person name="Calhoun S."/>
            <person name="Haridas S."/>
            <person name="Kuo A."/>
            <person name="Mondo S."/>
            <person name="Pangilinan J."/>
            <person name="Riley R."/>
            <person name="LaButti K."/>
            <person name="Andreopoulos B."/>
            <person name="Lipzen A."/>
            <person name="Chen C."/>
            <person name="Yan M."/>
            <person name="Daum C."/>
            <person name="Ng V."/>
            <person name="Clum A."/>
            <person name="Steindorff A."/>
            <person name="Ohm R.A."/>
            <person name="Martin F."/>
            <person name="Silar P."/>
            <person name="Natvig D.O."/>
            <person name="Lalanne C."/>
            <person name="Gautier V."/>
            <person name="Ament-Velasquez S.L."/>
            <person name="Kruys A."/>
            <person name="Hutchinson M.I."/>
            <person name="Powell A.J."/>
            <person name="Barry K."/>
            <person name="Miller A.N."/>
            <person name="Grigoriev I.V."/>
            <person name="Debuchy R."/>
            <person name="Gladieux P."/>
            <person name="Hiltunen Thoren M."/>
            <person name="Johannesson H."/>
        </authorList>
    </citation>
    <scope>NUCLEOTIDE SEQUENCE</scope>
    <source>
        <strain evidence="2">CBS 118394</strain>
    </source>
</reference>
<feature type="chain" id="PRO_5042032434" evidence="1">
    <location>
        <begin position="22"/>
        <end position="82"/>
    </location>
</feature>
<feature type="signal peptide" evidence="1">
    <location>
        <begin position="1"/>
        <end position="21"/>
    </location>
</feature>